<evidence type="ECO:0000313" key="2">
    <source>
        <dbReference type="EMBL" id="KAG2637055.1"/>
    </source>
</evidence>
<feature type="domain" description="MATH" evidence="1">
    <location>
        <begin position="1"/>
        <end position="100"/>
    </location>
</feature>
<evidence type="ECO:0000313" key="3">
    <source>
        <dbReference type="Proteomes" id="UP000823388"/>
    </source>
</evidence>
<dbReference type="Proteomes" id="UP000823388">
    <property type="component" value="Chromosome 2N"/>
</dbReference>
<dbReference type="InterPro" id="IPR002083">
    <property type="entry name" value="MATH/TRAF_dom"/>
</dbReference>
<keyword evidence="3" id="KW-1185">Reference proteome</keyword>
<comment type="caution">
    <text evidence="2">The sequence shown here is derived from an EMBL/GenBank/DDBJ whole genome shotgun (WGS) entry which is preliminary data.</text>
</comment>
<gene>
    <name evidence="2" type="ORF">PVAP13_2NG491400</name>
</gene>
<organism evidence="2 3">
    <name type="scientific">Panicum virgatum</name>
    <name type="common">Blackwell switchgrass</name>
    <dbReference type="NCBI Taxonomy" id="38727"/>
    <lineage>
        <taxon>Eukaryota</taxon>
        <taxon>Viridiplantae</taxon>
        <taxon>Streptophyta</taxon>
        <taxon>Embryophyta</taxon>
        <taxon>Tracheophyta</taxon>
        <taxon>Spermatophyta</taxon>
        <taxon>Magnoliopsida</taxon>
        <taxon>Liliopsida</taxon>
        <taxon>Poales</taxon>
        <taxon>Poaceae</taxon>
        <taxon>PACMAD clade</taxon>
        <taxon>Panicoideae</taxon>
        <taxon>Panicodae</taxon>
        <taxon>Paniceae</taxon>
        <taxon>Panicinae</taxon>
        <taxon>Panicum</taxon>
        <taxon>Panicum sect. Hiantes</taxon>
    </lineage>
</organism>
<reference evidence="2 3" key="1">
    <citation type="submission" date="2020-05" db="EMBL/GenBank/DDBJ databases">
        <title>WGS assembly of Panicum virgatum.</title>
        <authorList>
            <person name="Lovell J.T."/>
            <person name="Jenkins J."/>
            <person name="Shu S."/>
            <person name="Juenger T.E."/>
            <person name="Schmutz J."/>
        </authorList>
    </citation>
    <scope>NUCLEOTIDE SEQUENCE [LARGE SCALE GENOMIC DNA]</scope>
    <source>
        <strain evidence="3">cv. AP13</strain>
    </source>
</reference>
<dbReference type="AlphaFoldDB" id="A0A8T0VQK3"/>
<dbReference type="PANTHER" id="PTHR46162">
    <property type="entry name" value="TRAF-LIKE FAMILY PROTEIN"/>
    <property type="match status" value="1"/>
</dbReference>
<dbReference type="PROSITE" id="PS50144">
    <property type="entry name" value="MATH"/>
    <property type="match status" value="2"/>
</dbReference>
<dbReference type="CDD" id="cd00121">
    <property type="entry name" value="MATH"/>
    <property type="match status" value="2"/>
</dbReference>
<proteinExistence type="predicted"/>
<dbReference type="SUPFAM" id="SSF49599">
    <property type="entry name" value="TRAF domain-like"/>
    <property type="match status" value="2"/>
</dbReference>
<protein>
    <recommendedName>
        <fullName evidence="1">MATH domain-containing protein</fullName>
    </recommendedName>
</protein>
<evidence type="ECO:0000259" key="1">
    <source>
        <dbReference type="PROSITE" id="PS50144"/>
    </source>
</evidence>
<feature type="domain" description="MATH" evidence="1">
    <location>
        <begin position="126"/>
        <end position="248"/>
    </location>
</feature>
<dbReference type="SMART" id="SM00061">
    <property type="entry name" value="MATH"/>
    <property type="match status" value="1"/>
</dbReference>
<dbReference type="Pfam" id="PF22486">
    <property type="entry name" value="MATH_2"/>
    <property type="match status" value="2"/>
</dbReference>
<dbReference type="InterPro" id="IPR008974">
    <property type="entry name" value="TRAF-like"/>
</dbReference>
<dbReference type="EMBL" id="CM029040">
    <property type="protein sequence ID" value="KAG2637055.1"/>
    <property type="molecule type" value="Genomic_DNA"/>
</dbReference>
<accession>A0A8T0VQK3</accession>
<dbReference type="Gene3D" id="2.60.210.10">
    <property type="entry name" value="Apoptosis, Tumor Necrosis Factor Receptor Associated Protein 2, Chain A"/>
    <property type="match status" value="2"/>
</dbReference>
<name>A0A8T0VQK3_PANVG</name>
<sequence length="257" mass="29719">MGVRWCLMLNPKDRKRNDEKEHVSLKLMLMRTSVKPDTVIEAYFKFLIYDQNFGKHREHLGNHSFQAASTTSGTSCMIPLEKLKTSRFLVNNSCTFGIEFIKVATVKTSSPLETLFVTKMNVFNEAKVYTWKIEDYFALKNPSYSPKFEVGRYRWFIKMHPTSEGNHLSLFLNMKQRNDLPKDSGNLVEFTISIKDLENGKDKKSTGRFHFSNNAPSWGWRKFISLEDFKDKSKGYLIKGKCCVEAKVTIVGPSKKQ</sequence>
<dbReference type="PANTHER" id="PTHR46162:SF16">
    <property type="entry name" value="MATH DOMAIN CONTAINING PROTEIN"/>
    <property type="match status" value="1"/>
</dbReference>